<accession>B4RPR8</accession>
<sequence>MGKHQYGGIKRGMAENLPFQSFIHILFLKFAFAGRRAANAGVR</sequence>
<dbReference type="AlphaFoldDB" id="B4RPR8"/>
<name>B4RPR8_NEIG2</name>
<gene>
    <name evidence="1" type="ordered locus">NGK_2341</name>
</gene>
<dbReference type="HOGENOM" id="CLU_3236463_0_0_4"/>
<dbReference type="EMBL" id="CP001050">
    <property type="protein sequence ID" value="ACF30945.1"/>
    <property type="molecule type" value="Genomic_DNA"/>
</dbReference>
<evidence type="ECO:0000313" key="1">
    <source>
        <dbReference type="EMBL" id="ACF30945.1"/>
    </source>
</evidence>
<organism evidence="1 2">
    <name type="scientific">Neisseria gonorrhoeae (strain NCCP11945)</name>
    <dbReference type="NCBI Taxonomy" id="521006"/>
    <lineage>
        <taxon>Bacteria</taxon>
        <taxon>Pseudomonadati</taxon>
        <taxon>Pseudomonadota</taxon>
        <taxon>Betaproteobacteria</taxon>
        <taxon>Neisseriales</taxon>
        <taxon>Neisseriaceae</taxon>
        <taxon>Neisseria</taxon>
    </lineage>
</organism>
<protein>
    <submittedName>
        <fullName evidence="1">Uncharacterized protein</fullName>
    </submittedName>
</protein>
<dbReference type="Proteomes" id="UP000002564">
    <property type="component" value="Chromosome"/>
</dbReference>
<reference evidence="1 2" key="1">
    <citation type="journal article" date="2008" name="J. Bacteriol.">
        <title>Complete genome sequence of Neisseria gonorrhoeae NCCP11945.</title>
        <authorList>
            <person name="Chung G.T."/>
            <person name="Yoo J.S."/>
            <person name="Oh H.B."/>
            <person name="Lee Y.S."/>
            <person name="Cha S.H."/>
            <person name="Kim S.J."/>
            <person name="Yoo C.K."/>
        </authorList>
    </citation>
    <scope>NUCLEOTIDE SEQUENCE [LARGE SCALE GENOMIC DNA]</scope>
    <source>
        <strain evidence="1 2">NCCP11945</strain>
    </source>
</reference>
<dbReference type="KEGG" id="ngk:NGK_2341"/>
<proteinExistence type="predicted"/>
<evidence type="ECO:0000313" key="2">
    <source>
        <dbReference type="Proteomes" id="UP000002564"/>
    </source>
</evidence>